<keyword evidence="3" id="KW-1185">Reference proteome</keyword>
<feature type="compositionally biased region" description="Polar residues" evidence="1">
    <location>
        <begin position="251"/>
        <end position="262"/>
    </location>
</feature>
<proteinExistence type="predicted"/>
<comment type="caution">
    <text evidence="2">The sequence shown here is derived from an EMBL/GenBank/DDBJ whole genome shotgun (WGS) entry which is preliminary data.</text>
</comment>
<organism evidence="2 3">
    <name type="scientific">Gymnopilus junonius</name>
    <name type="common">Spectacular rustgill mushroom</name>
    <name type="synonym">Gymnopilus spectabilis subsp. junonius</name>
    <dbReference type="NCBI Taxonomy" id="109634"/>
    <lineage>
        <taxon>Eukaryota</taxon>
        <taxon>Fungi</taxon>
        <taxon>Dikarya</taxon>
        <taxon>Basidiomycota</taxon>
        <taxon>Agaricomycotina</taxon>
        <taxon>Agaricomycetes</taxon>
        <taxon>Agaricomycetidae</taxon>
        <taxon>Agaricales</taxon>
        <taxon>Agaricineae</taxon>
        <taxon>Hymenogastraceae</taxon>
        <taxon>Gymnopilus</taxon>
    </lineage>
</organism>
<dbReference type="PANTHER" id="PTHR34693">
    <property type="entry name" value="PROTEIN PAR32"/>
    <property type="match status" value="1"/>
</dbReference>
<dbReference type="EMBL" id="JADNYJ010000006">
    <property type="protein sequence ID" value="KAF8910632.1"/>
    <property type="molecule type" value="Genomic_DNA"/>
</dbReference>
<protein>
    <submittedName>
        <fullName evidence="2">Uncharacterized protein</fullName>
    </submittedName>
</protein>
<dbReference type="InterPro" id="IPR053203">
    <property type="entry name" value="Cisplatin_resist-associated"/>
</dbReference>
<name>A0A9P5NYA2_GYMJU</name>
<dbReference type="OrthoDB" id="2537432at2759"/>
<sequence>MTEQRQSSPSRSRRPSLSSKISSFGTKLSRTLTGSSDGYSAADNITAGDETDSVSPIISRPKPESSPSREREVFHSTGRGGAGNIRQTNIGSGSSGINLEDFSIIRGREPFPHSTQNQVFSTGRGGAGNLRSLSRDPESIARAEAVEQEVIKEYLASQEGAIHSSGRGGLGNLNRSRSRDPSAPPAYVYSTGRGGAGNIAHFEGAHHAPENLDEKEQWKPIRPPNALHSTGRGGVANITSRQEPPIEPLTHVSSTPHEFQSTGRGGLDNLVGSQTSSRHWP</sequence>
<accession>A0A9P5NYA2</accession>
<dbReference type="Pfam" id="PF12223">
    <property type="entry name" value="DUF3602"/>
    <property type="match status" value="2"/>
</dbReference>
<feature type="compositionally biased region" description="Low complexity" evidence="1">
    <location>
        <begin position="1"/>
        <end position="23"/>
    </location>
</feature>
<feature type="compositionally biased region" description="Basic and acidic residues" evidence="1">
    <location>
        <begin position="61"/>
        <end position="74"/>
    </location>
</feature>
<evidence type="ECO:0000256" key="1">
    <source>
        <dbReference type="SAM" id="MobiDB-lite"/>
    </source>
</evidence>
<dbReference type="Proteomes" id="UP000724874">
    <property type="component" value="Unassembled WGS sequence"/>
</dbReference>
<feature type="region of interest" description="Disordered" evidence="1">
    <location>
        <begin position="162"/>
        <end position="187"/>
    </location>
</feature>
<dbReference type="PANTHER" id="PTHR34693:SF1">
    <property type="entry name" value="PROTEIN PAR32"/>
    <property type="match status" value="1"/>
</dbReference>
<gene>
    <name evidence="2" type="ORF">CPB84DRAFT_1842619</name>
</gene>
<feature type="region of interest" description="Disordered" evidence="1">
    <location>
        <begin position="221"/>
        <end position="281"/>
    </location>
</feature>
<feature type="compositionally biased region" description="Polar residues" evidence="1">
    <location>
        <begin position="85"/>
        <end position="97"/>
    </location>
</feature>
<evidence type="ECO:0000313" key="3">
    <source>
        <dbReference type="Proteomes" id="UP000724874"/>
    </source>
</evidence>
<feature type="compositionally biased region" description="Polar residues" evidence="1">
    <location>
        <begin position="24"/>
        <end position="38"/>
    </location>
</feature>
<dbReference type="InterPro" id="IPR022024">
    <property type="entry name" value="DUF3602"/>
</dbReference>
<reference evidence="2" key="1">
    <citation type="submission" date="2020-11" db="EMBL/GenBank/DDBJ databases">
        <authorList>
            <consortium name="DOE Joint Genome Institute"/>
            <person name="Ahrendt S."/>
            <person name="Riley R."/>
            <person name="Andreopoulos W."/>
            <person name="LaButti K."/>
            <person name="Pangilinan J."/>
            <person name="Ruiz-duenas F.J."/>
            <person name="Barrasa J.M."/>
            <person name="Sanchez-Garcia M."/>
            <person name="Camarero S."/>
            <person name="Miyauchi S."/>
            <person name="Serrano A."/>
            <person name="Linde D."/>
            <person name="Babiker R."/>
            <person name="Drula E."/>
            <person name="Ayuso-Fernandez I."/>
            <person name="Pacheco R."/>
            <person name="Padilla G."/>
            <person name="Ferreira P."/>
            <person name="Barriuso J."/>
            <person name="Kellner H."/>
            <person name="Castanera R."/>
            <person name="Alfaro M."/>
            <person name="Ramirez L."/>
            <person name="Pisabarro A.G."/>
            <person name="Kuo A."/>
            <person name="Tritt A."/>
            <person name="Lipzen A."/>
            <person name="He G."/>
            <person name="Yan M."/>
            <person name="Ng V."/>
            <person name="Cullen D."/>
            <person name="Martin F."/>
            <person name="Rosso M.-N."/>
            <person name="Henrissat B."/>
            <person name="Hibbett D."/>
            <person name="Martinez A.T."/>
            <person name="Grigoriev I.V."/>
        </authorList>
    </citation>
    <scope>NUCLEOTIDE SEQUENCE</scope>
    <source>
        <strain evidence="2">AH 44721</strain>
    </source>
</reference>
<evidence type="ECO:0000313" key="2">
    <source>
        <dbReference type="EMBL" id="KAF8910632.1"/>
    </source>
</evidence>
<dbReference type="AlphaFoldDB" id="A0A9P5NYA2"/>
<feature type="region of interest" description="Disordered" evidence="1">
    <location>
        <begin position="1"/>
        <end position="136"/>
    </location>
</feature>
<feature type="compositionally biased region" description="Polar residues" evidence="1">
    <location>
        <begin position="271"/>
        <end position="281"/>
    </location>
</feature>